<keyword evidence="7" id="KW-0964">Secreted</keyword>
<dbReference type="InterPro" id="IPR002048">
    <property type="entry name" value="EF_hand_dom"/>
</dbReference>
<evidence type="ECO:0000256" key="16">
    <source>
        <dbReference type="SAM" id="MobiDB-lite"/>
    </source>
</evidence>
<evidence type="ECO:0000256" key="13">
    <source>
        <dbReference type="ARBA" id="ARBA00023034"/>
    </source>
</evidence>
<feature type="domain" description="EF-hand" evidence="17">
    <location>
        <begin position="817"/>
        <end position="852"/>
    </location>
</feature>
<dbReference type="InterPro" id="IPR004245">
    <property type="entry name" value="DUF229"/>
</dbReference>
<evidence type="ECO:0000256" key="11">
    <source>
        <dbReference type="ARBA" id="ARBA00022737"/>
    </source>
</evidence>
<evidence type="ECO:0000256" key="9">
    <source>
        <dbReference type="ARBA" id="ARBA00022658"/>
    </source>
</evidence>
<evidence type="ECO:0000313" key="19">
    <source>
        <dbReference type="WBParaSite" id="TCONS_00016785.p1"/>
    </source>
</evidence>
<keyword evidence="11" id="KW-0677">Repeat</keyword>
<dbReference type="InterPro" id="IPR017850">
    <property type="entry name" value="Alkaline_phosphatase_core_sf"/>
</dbReference>
<proteinExistence type="inferred from homology"/>
<dbReference type="PROSITE" id="PS00018">
    <property type="entry name" value="EF_HAND_1"/>
    <property type="match status" value="2"/>
</dbReference>
<dbReference type="InterPro" id="IPR011992">
    <property type="entry name" value="EF-hand-dom_pair"/>
</dbReference>
<dbReference type="PROSITE" id="PS50222">
    <property type="entry name" value="EF_HAND_2"/>
    <property type="match status" value="1"/>
</dbReference>
<evidence type="ECO:0000256" key="5">
    <source>
        <dbReference type="ARBA" id="ARBA00008063"/>
    </source>
</evidence>
<keyword evidence="15" id="KW-0472">Membrane</keyword>
<dbReference type="WBParaSite" id="TCONS_00016785.p1">
    <property type="protein sequence ID" value="TCONS_00016785.p1"/>
    <property type="gene ID" value="XLOC_011440"/>
</dbReference>
<evidence type="ECO:0000256" key="14">
    <source>
        <dbReference type="ARBA" id="ARBA00023125"/>
    </source>
</evidence>
<dbReference type="PANTHER" id="PTHR19237:SF20">
    <property type="entry name" value="NUCLEOBINDIN 1"/>
    <property type="match status" value="1"/>
</dbReference>
<dbReference type="FunFam" id="3.40.720.10:FF:000017">
    <property type="entry name" value="Predicted protein"/>
    <property type="match status" value="1"/>
</dbReference>
<dbReference type="GO" id="GO:0005085">
    <property type="term" value="F:guanyl-nucleotide exchange factor activity"/>
    <property type="evidence" value="ECO:0007669"/>
    <property type="project" value="UniProtKB-KW"/>
</dbReference>
<dbReference type="CDD" id="cd16021">
    <property type="entry name" value="ALP_like"/>
    <property type="match status" value="1"/>
</dbReference>
<keyword evidence="10" id="KW-0732">Signal</keyword>
<dbReference type="CDD" id="cd00051">
    <property type="entry name" value="EFh"/>
    <property type="match status" value="1"/>
</dbReference>
<dbReference type="GO" id="GO:0005793">
    <property type="term" value="C:endoplasmic reticulum-Golgi intermediate compartment"/>
    <property type="evidence" value="ECO:0007669"/>
    <property type="project" value="TreeGrafter"/>
</dbReference>
<dbReference type="GO" id="GO:0016020">
    <property type="term" value="C:membrane"/>
    <property type="evidence" value="ECO:0007669"/>
    <property type="project" value="UniProtKB-SubCell"/>
</dbReference>
<evidence type="ECO:0000256" key="12">
    <source>
        <dbReference type="ARBA" id="ARBA00022837"/>
    </source>
</evidence>
<dbReference type="Pfam" id="PF25434">
    <property type="entry name" value="NUCB1_N"/>
    <property type="match status" value="1"/>
</dbReference>
<dbReference type="Gene3D" id="3.40.720.10">
    <property type="entry name" value="Alkaline Phosphatase, subunit A"/>
    <property type="match status" value="1"/>
</dbReference>
<dbReference type="Gene3D" id="1.10.238.10">
    <property type="entry name" value="EF-hand"/>
    <property type="match status" value="1"/>
</dbReference>
<feature type="region of interest" description="Disordered" evidence="16">
    <location>
        <begin position="961"/>
        <end position="980"/>
    </location>
</feature>
<evidence type="ECO:0000313" key="18">
    <source>
        <dbReference type="Proteomes" id="UP000035681"/>
    </source>
</evidence>
<dbReference type="GO" id="GO:0005509">
    <property type="term" value="F:calcium ion binding"/>
    <property type="evidence" value="ECO:0007669"/>
    <property type="project" value="InterPro"/>
</dbReference>
<keyword evidence="8" id="KW-0597">Phosphoprotein</keyword>
<feature type="compositionally biased region" description="Basic and acidic residues" evidence="16">
    <location>
        <begin position="969"/>
        <end position="980"/>
    </location>
</feature>
<reference evidence="19" key="1">
    <citation type="submission" date="2024-02" db="UniProtKB">
        <authorList>
            <consortium name="WormBaseParasite"/>
        </authorList>
    </citation>
    <scope>IDENTIFICATION</scope>
</reference>
<dbReference type="InterPro" id="IPR057576">
    <property type="entry name" value="NUCB1_N"/>
</dbReference>
<evidence type="ECO:0000256" key="4">
    <source>
        <dbReference type="ARBA" id="ARBA00004613"/>
    </source>
</evidence>
<evidence type="ECO:0000259" key="17">
    <source>
        <dbReference type="PROSITE" id="PS50222"/>
    </source>
</evidence>
<dbReference type="GO" id="GO:0005794">
    <property type="term" value="C:Golgi apparatus"/>
    <property type="evidence" value="ECO:0007669"/>
    <property type="project" value="UniProtKB-SubCell"/>
</dbReference>
<evidence type="ECO:0000256" key="8">
    <source>
        <dbReference type="ARBA" id="ARBA00022553"/>
    </source>
</evidence>
<organism evidence="18 19">
    <name type="scientific">Strongyloides stercoralis</name>
    <name type="common">Threadworm</name>
    <dbReference type="NCBI Taxonomy" id="6248"/>
    <lineage>
        <taxon>Eukaryota</taxon>
        <taxon>Metazoa</taxon>
        <taxon>Ecdysozoa</taxon>
        <taxon>Nematoda</taxon>
        <taxon>Chromadorea</taxon>
        <taxon>Rhabditida</taxon>
        <taxon>Tylenchina</taxon>
        <taxon>Panagrolaimomorpha</taxon>
        <taxon>Strongyloidoidea</taxon>
        <taxon>Strongyloididae</taxon>
        <taxon>Strongyloides</taxon>
    </lineage>
</organism>
<dbReference type="GO" id="GO:0070062">
    <property type="term" value="C:extracellular exosome"/>
    <property type="evidence" value="ECO:0007669"/>
    <property type="project" value="TreeGrafter"/>
</dbReference>
<accession>A0AAF5DSR8</accession>
<feature type="region of interest" description="Disordered" evidence="16">
    <location>
        <begin position="778"/>
        <end position="798"/>
    </location>
</feature>
<dbReference type="Pfam" id="PF02995">
    <property type="entry name" value="DUF229"/>
    <property type="match status" value="1"/>
</dbReference>
<dbReference type="InterPro" id="IPR018247">
    <property type="entry name" value="EF_Hand_1_Ca_BS"/>
</dbReference>
<keyword evidence="6" id="KW-0963">Cytoplasm</keyword>
<dbReference type="Pfam" id="PF13499">
    <property type="entry name" value="EF-hand_7"/>
    <property type="match status" value="1"/>
</dbReference>
<protein>
    <submittedName>
        <fullName evidence="19">EF-hand domain-containing protein</fullName>
    </submittedName>
</protein>
<keyword evidence="14" id="KW-0238">DNA-binding</keyword>
<evidence type="ECO:0000256" key="1">
    <source>
        <dbReference type="ARBA" id="ARBA00004170"/>
    </source>
</evidence>
<evidence type="ECO:0000256" key="2">
    <source>
        <dbReference type="ARBA" id="ARBA00004496"/>
    </source>
</evidence>
<dbReference type="SUPFAM" id="SSF47473">
    <property type="entry name" value="EF-hand"/>
    <property type="match status" value="1"/>
</dbReference>
<dbReference type="Proteomes" id="UP000035681">
    <property type="component" value="Unplaced"/>
</dbReference>
<comment type="subcellular location">
    <subcellularLocation>
        <location evidence="2">Cytoplasm</location>
    </subcellularLocation>
    <subcellularLocation>
        <location evidence="3">Golgi apparatus</location>
    </subcellularLocation>
    <subcellularLocation>
        <location evidence="1">Membrane</location>
        <topology evidence="1">Peripheral membrane protein</topology>
    </subcellularLocation>
    <subcellularLocation>
        <location evidence="4">Secreted</location>
    </subcellularLocation>
</comment>
<keyword evidence="18" id="KW-1185">Reference proteome</keyword>
<evidence type="ECO:0000256" key="15">
    <source>
        <dbReference type="ARBA" id="ARBA00023136"/>
    </source>
</evidence>
<keyword evidence="9" id="KW-0344">Guanine-nucleotide releasing factor</keyword>
<evidence type="ECO:0000256" key="6">
    <source>
        <dbReference type="ARBA" id="ARBA00022490"/>
    </source>
</evidence>
<comment type="similarity">
    <text evidence="5">Belongs to the nucleobindin family.</text>
</comment>
<dbReference type="SUPFAM" id="SSF53649">
    <property type="entry name" value="Alkaline phosphatase-like"/>
    <property type="match status" value="1"/>
</dbReference>
<keyword evidence="13" id="KW-0333">Golgi apparatus</keyword>
<dbReference type="GO" id="GO:0003677">
    <property type="term" value="F:DNA binding"/>
    <property type="evidence" value="ECO:0007669"/>
    <property type="project" value="UniProtKB-KW"/>
</dbReference>
<dbReference type="AlphaFoldDB" id="A0AAF5DSR8"/>
<sequence length="980" mass="116303">MVKVIHVKHSLHNIKNKNCMLPKLDLWNSITRSYLKSNNKIFCGIEKNDWLFFDMNTQQLNVSDEIKEYQNKLNCKIKYINRINNTHSNITQYRYFKFPITNLKSDFFDVQCNINGTDNKWSKYFMRTILNNEKVKKLRKIKKPNNWTGWNVQIISYGSLSQMSYKRFLPKSLKFFEKTLKGFIMEGYNNLGNQTLHSFIPFFTGKYKSELLNKKKLYNKNLIIDDIFSFIWKNFSDIGYVTLFGEDSFKNSTLYNYLKNSNNQPTDHFLGTSFGYTETLFGDYCFRDTIQHKEWLDYSTSFIEAYNNENIPRFSFLHHSSLSTNFLTKGGNIDDDLYEYLVNNYNRGNFKNDFIVFISDIGYITSDFRNTQQGRLEERLPFLGIRLPENFKNIKYKNRLLRNLDFNRNVLITPFDIYATLFDILSLPNDYKLDTVQSLNKRGLSIIRPININRNCLNADIELHWCTCMEWKSISDEKKYIDVIVVLAKKYIKEINKILLPESKYCSPLKLDKIIDAQWLVPNREILINNNILNKNSLKFNNKNFVEITEATYKIEFTTKPGGTTYEITTRLNFDDTKIMKFLYFSIDFFLLLILVVNIIAPPPPRNINEKVQEIKVEKEEEFIEDDLPKYEFHYSKYLEKIVQILENDPRFNEKLKTLNEEDIRSGKIADHFNVISKDVAEELTKAKLQEVERLRQAILKEVEEGKKPHNIKAPEHIDIEQLDKFHAEDLRKLIKKTYEDMDEIDRQRKEKFKQYEMEKRAKYDHELAKLSVEERKKLEEKHEAAKKRHQDHEKLNHPGERRQLEEVWEEKDHMDKENFDPKTFFSLHDLNGDGFLNAHELDALFQLELDKVYNETNPDDDPKEKIEEMYRMREHVLNQMDKNKDKMISLEEFLSDNEVQASTPSPEGWKAIGESKVYSDEELRVFEEEFAKKNNWGPDAYKFESTVVPPVTTPLTVVHQSQQQHNPESNHKIDPVMGI</sequence>
<keyword evidence="12" id="KW-0106">Calcium</keyword>
<dbReference type="InterPro" id="IPR040250">
    <property type="entry name" value="Nucleobindin"/>
</dbReference>
<evidence type="ECO:0000256" key="10">
    <source>
        <dbReference type="ARBA" id="ARBA00022729"/>
    </source>
</evidence>
<evidence type="ECO:0000256" key="7">
    <source>
        <dbReference type="ARBA" id="ARBA00022525"/>
    </source>
</evidence>
<dbReference type="PANTHER" id="PTHR19237">
    <property type="entry name" value="NUCLEOBINDIN"/>
    <property type="match status" value="1"/>
</dbReference>
<evidence type="ECO:0000256" key="3">
    <source>
        <dbReference type="ARBA" id="ARBA00004555"/>
    </source>
</evidence>
<name>A0AAF5DSR8_STRER</name>